<keyword evidence="3" id="KW-1185">Reference proteome</keyword>
<evidence type="ECO:0000313" key="3">
    <source>
        <dbReference type="Proteomes" id="UP000679725"/>
    </source>
</evidence>
<comment type="caution">
    <text evidence="2">The sequence shown here is derived from an EMBL/GenBank/DDBJ whole genome shotgun (WGS) entry which is preliminary data.</text>
</comment>
<feature type="transmembrane region" description="Helical" evidence="1">
    <location>
        <begin position="119"/>
        <end position="136"/>
    </location>
</feature>
<organism evidence="2 3">
    <name type="scientific">Dyadobacter linearis</name>
    <dbReference type="NCBI Taxonomy" id="2823330"/>
    <lineage>
        <taxon>Bacteria</taxon>
        <taxon>Pseudomonadati</taxon>
        <taxon>Bacteroidota</taxon>
        <taxon>Cytophagia</taxon>
        <taxon>Cytophagales</taxon>
        <taxon>Spirosomataceae</taxon>
        <taxon>Dyadobacter</taxon>
    </lineage>
</organism>
<keyword evidence="1" id="KW-0812">Transmembrane</keyword>
<feature type="transmembrane region" description="Helical" evidence="1">
    <location>
        <begin position="368"/>
        <end position="388"/>
    </location>
</feature>
<feature type="transmembrane region" description="Helical" evidence="1">
    <location>
        <begin position="148"/>
        <end position="164"/>
    </location>
</feature>
<feature type="transmembrane region" description="Helical" evidence="1">
    <location>
        <begin position="340"/>
        <end position="362"/>
    </location>
</feature>
<feature type="transmembrane region" description="Helical" evidence="1">
    <location>
        <begin position="176"/>
        <end position="196"/>
    </location>
</feature>
<dbReference type="EMBL" id="CAJRAU010000002">
    <property type="protein sequence ID" value="CAG5069283.1"/>
    <property type="molecule type" value="Genomic_DNA"/>
</dbReference>
<keyword evidence="1" id="KW-1133">Transmembrane helix</keyword>
<feature type="transmembrane region" description="Helical" evidence="1">
    <location>
        <begin position="300"/>
        <end position="320"/>
    </location>
</feature>
<dbReference type="RefSeq" id="WP_215233364.1">
    <property type="nucleotide sequence ID" value="NZ_CAJRAU010000002.1"/>
</dbReference>
<feature type="transmembrane region" description="Helical" evidence="1">
    <location>
        <begin position="203"/>
        <end position="226"/>
    </location>
</feature>
<name>A0ABM8UP89_9BACT</name>
<accession>A0ABM8UP89</accession>
<feature type="transmembrane region" description="Helical" evidence="1">
    <location>
        <begin position="51"/>
        <end position="72"/>
    </location>
</feature>
<proteinExistence type="predicted"/>
<evidence type="ECO:0000256" key="1">
    <source>
        <dbReference type="SAM" id="Phobius"/>
    </source>
</evidence>
<feature type="transmembrane region" description="Helical" evidence="1">
    <location>
        <begin position="267"/>
        <end position="285"/>
    </location>
</feature>
<sequence>MSKKSASFRVESIDIFRALTMFLMIFVNDFWTLEGVPQWMQHSKGSDDAMGLSDVVFPCFLFIVGLSIPFAIANRRMKGDGNGIILFHILERTFALLLMGIYIVNLESAVSEGMVVSKYVWQIAMVVAFFLIWNVYKGTNVKFTSMKILGYLTLAALAVIYKGGDPANPSSMETHWYGILGLIGWAYLICALIYFFMKDNLGLIVGAWLFLVLFNLADFAGMLQFLDPVRAKIWIVGSGSMPAFTMAGVTASVIYRNMTSRSAASQTYLWILLILGILAFAYGFGTRPFWGISKIRATPAWVGICSGISFFAFAFMYWLVDLKRSKSWAEVLKPAGTSTLTCYLVPYLWYAIITLVGFSLPLFLRTGIVGLVKSLCFSLLVIVVTGLLNRVGIRLKI</sequence>
<dbReference type="PANTHER" id="PTHR31061:SF24">
    <property type="entry name" value="LD22376P"/>
    <property type="match status" value="1"/>
</dbReference>
<keyword evidence="1" id="KW-0472">Membrane</keyword>
<dbReference type="PANTHER" id="PTHR31061">
    <property type="entry name" value="LD22376P"/>
    <property type="match status" value="1"/>
</dbReference>
<gene>
    <name evidence="2" type="ORF">DYBT9623_02019</name>
</gene>
<reference evidence="2 3" key="1">
    <citation type="submission" date="2021-04" db="EMBL/GenBank/DDBJ databases">
        <authorList>
            <person name="Rodrigo-Torres L."/>
            <person name="Arahal R. D."/>
            <person name="Lucena T."/>
        </authorList>
    </citation>
    <scope>NUCLEOTIDE SEQUENCE [LARGE SCALE GENOMIC DNA]</scope>
    <source>
        <strain evidence="2 3">CECT 9623</strain>
    </source>
</reference>
<feature type="transmembrane region" description="Helical" evidence="1">
    <location>
        <begin position="84"/>
        <end position="104"/>
    </location>
</feature>
<evidence type="ECO:0000313" key="2">
    <source>
        <dbReference type="EMBL" id="CAG5069283.1"/>
    </source>
</evidence>
<evidence type="ECO:0008006" key="4">
    <source>
        <dbReference type="Google" id="ProtNLM"/>
    </source>
</evidence>
<feature type="transmembrane region" description="Helical" evidence="1">
    <location>
        <begin position="12"/>
        <end position="31"/>
    </location>
</feature>
<protein>
    <recommendedName>
        <fullName evidence="4">DUF5009 domain-containing protein</fullName>
    </recommendedName>
</protein>
<dbReference type="Proteomes" id="UP000679725">
    <property type="component" value="Unassembled WGS sequence"/>
</dbReference>
<feature type="transmembrane region" description="Helical" evidence="1">
    <location>
        <begin position="232"/>
        <end position="255"/>
    </location>
</feature>